<dbReference type="Proteomes" id="UP000000748">
    <property type="component" value="Chromosome"/>
</dbReference>
<feature type="transmembrane region" description="Helical" evidence="9">
    <location>
        <begin position="320"/>
        <end position="337"/>
    </location>
</feature>
<dbReference type="CDD" id="cd17359">
    <property type="entry name" value="MFS_XylE_like"/>
    <property type="match status" value="1"/>
</dbReference>
<evidence type="ECO:0000259" key="10">
    <source>
        <dbReference type="PROSITE" id="PS50850"/>
    </source>
</evidence>
<evidence type="ECO:0000256" key="2">
    <source>
        <dbReference type="ARBA" id="ARBA00010992"/>
    </source>
</evidence>
<dbReference type="Gene3D" id="1.20.1250.20">
    <property type="entry name" value="MFS general substrate transporter like domains"/>
    <property type="match status" value="2"/>
</dbReference>
<dbReference type="EMBL" id="CU928162">
    <property type="protein sequence ID" value="CAR06510.1"/>
    <property type="molecule type" value="Genomic_DNA"/>
</dbReference>
<dbReference type="HOGENOM" id="CLU_001265_30_5_6"/>
<evidence type="ECO:0000256" key="4">
    <source>
        <dbReference type="ARBA" id="ARBA00022475"/>
    </source>
</evidence>
<evidence type="ECO:0000313" key="11">
    <source>
        <dbReference type="EMBL" id="CAR06510.1"/>
    </source>
</evidence>
<dbReference type="FunFam" id="1.20.1250.20:FF:000241">
    <property type="entry name" value="MFS transporter"/>
    <property type="match status" value="1"/>
</dbReference>
<keyword evidence="4" id="KW-1003">Cell membrane</keyword>
<evidence type="ECO:0000256" key="3">
    <source>
        <dbReference type="ARBA" id="ARBA00022448"/>
    </source>
</evidence>
<feature type="domain" description="Major facilitator superfamily (MFS) profile" evidence="10">
    <location>
        <begin position="36"/>
        <end position="468"/>
    </location>
</feature>
<dbReference type="InterPro" id="IPR050360">
    <property type="entry name" value="MFS_Sugar_Transporters"/>
</dbReference>
<dbReference type="AlphaFoldDB" id="B7MQ98"/>
<dbReference type="PANTHER" id="PTHR48022">
    <property type="entry name" value="PLASTIDIC GLUCOSE TRANSPORTER 4"/>
    <property type="match status" value="1"/>
</dbReference>
<sequence>MFTKFKQIDIDEVYSGDNLPMFTSNSRYNTGYILRICAIAALGGILFGYDTAVISGAIGSLTSYFHLSPAEIGWAVSCVVVGCVIGSFSAGYLSKRFGRKKSLMVSALLFTISAVGTSLSYTFTHFVIYRIIGGLAVGLAATVSPMYMSEVSPKNMRGRALSMQQFAIVFGQILIFYVNYKIASIAADTWLIELGWRYMFAAGIIPCILFCILVFLIPESPRWMMMIGREEETLKILTKISNEEHARHLLADIKTSLQNDQLNAHQKLNYRDGNVRFILILGCMIAILQQVTGVNVMMYYAPIVLKDVTDSAQEALFQTIWIGVIQLIGSIIGAMIMDKMGRLSLMRKGTIGSIIGLLLTSWALYSQATGYFALFGMLFFMIFYALSWGVGAWVLISEIFPNRMRSQGMSISVGFMWMANFLVSQFFPMINENPYLLSHFHGAFPMWIFAICCIFSYFFICRYLPETKGISLEKMESVVLAKRRKKLQPIQTERYSD</sequence>
<evidence type="ECO:0000256" key="9">
    <source>
        <dbReference type="SAM" id="Phobius"/>
    </source>
</evidence>
<dbReference type="GO" id="GO:0005351">
    <property type="term" value="F:carbohydrate:proton symporter activity"/>
    <property type="evidence" value="ECO:0007669"/>
    <property type="project" value="TreeGrafter"/>
</dbReference>
<dbReference type="InterPro" id="IPR005828">
    <property type="entry name" value="MFS_sugar_transport-like"/>
</dbReference>
<dbReference type="NCBIfam" id="TIGR00879">
    <property type="entry name" value="SP"/>
    <property type="match status" value="1"/>
</dbReference>
<dbReference type="SUPFAM" id="SSF103473">
    <property type="entry name" value="MFS general substrate transporter"/>
    <property type="match status" value="1"/>
</dbReference>
<protein>
    <submittedName>
        <fullName evidence="11">D-xylose-proton symporter (D-xylose transporter)</fullName>
    </submittedName>
</protein>
<dbReference type="FunFam" id="1.20.1250.20:FF:000098">
    <property type="entry name" value="D-xylose transporter XylE"/>
    <property type="match status" value="1"/>
</dbReference>
<organism evidence="11 12">
    <name type="scientific">Escherichia coli O81 (strain ED1a)</name>
    <dbReference type="NCBI Taxonomy" id="585397"/>
    <lineage>
        <taxon>Bacteria</taxon>
        <taxon>Pseudomonadati</taxon>
        <taxon>Pseudomonadota</taxon>
        <taxon>Gammaproteobacteria</taxon>
        <taxon>Enterobacterales</taxon>
        <taxon>Enterobacteriaceae</taxon>
        <taxon>Escherichia</taxon>
    </lineage>
</organism>
<feature type="transmembrane region" description="Helical" evidence="9">
    <location>
        <begin position="371"/>
        <end position="396"/>
    </location>
</feature>
<keyword evidence="5 9" id="KW-0812">Transmembrane</keyword>
<comment type="similarity">
    <text evidence="2 8">Belongs to the major facilitator superfamily. Sugar transporter (TC 2.A.1.1) family.</text>
</comment>
<keyword evidence="3 8" id="KW-0813">Transport</keyword>
<evidence type="ECO:0000256" key="8">
    <source>
        <dbReference type="RuleBase" id="RU003346"/>
    </source>
</evidence>
<dbReference type="Pfam" id="PF00083">
    <property type="entry name" value="Sugar_tr"/>
    <property type="match status" value="1"/>
</dbReference>
<accession>B7MQ98</accession>
<dbReference type="PRINTS" id="PR00171">
    <property type="entry name" value="SUGRTRNSPORT"/>
</dbReference>
<dbReference type="InterPro" id="IPR047984">
    <property type="entry name" value="XylE-like"/>
</dbReference>
<feature type="transmembrane region" description="Helical" evidence="9">
    <location>
        <begin position="127"/>
        <end position="148"/>
    </location>
</feature>
<evidence type="ECO:0000256" key="6">
    <source>
        <dbReference type="ARBA" id="ARBA00022989"/>
    </source>
</evidence>
<feature type="transmembrane region" description="Helical" evidence="9">
    <location>
        <begin position="72"/>
        <end position="91"/>
    </location>
</feature>
<feature type="transmembrane region" description="Helical" evidence="9">
    <location>
        <begin position="103"/>
        <end position="121"/>
    </location>
</feature>
<evidence type="ECO:0000256" key="7">
    <source>
        <dbReference type="ARBA" id="ARBA00023136"/>
    </source>
</evidence>
<name>B7MQ98_ECO81</name>
<dbReference type="PROSITE" id="PS00217">
    <property type="entry name" value="SUGAR_TRANSPORT_2"/>
    <property type="match status" value="1"/>
</dbReference>
<evidence type="ECO:0000256" key="5">
    <source>
        <dbReference type="ARBA" id="ARBA00022692"/>
    </source>
</evidence>
<feature type="transmembrane region" description="Helical" evidence="9">
    <location>
        <begin position="349"/>
        <end position="365"/>
    </location>
</feature>
<evidence type="ECO:0000313" key="12">
    <source>
        <dbReference type="Proteomes" id="UP000000748"/>
    </source>
</evidence>
<dbReference type="KEGG" id="ecq:ECED1_0296"/>
<feature type="transmembrane region" description="Helical" evidence="9">
    <location>
        <begin position="32"/>
        <end position="52"/>
    </location>
</feature>
<gene>
    <name evidence="11" type="primary">xylE</name>
    <name evidence="11" type="ordered locus">ECED1_0296</name>
</gene>
<feature type="transmembrane region" description="Helical" evidence="9">
    <location>
        <begin position="408"/>
        <end position="427"/>
    </location>
</feature>
<evidence type="ECO:0000256" key="1">
    <source>
        <dbReference type="ARBA" id="ARBA00004429"/>
    </source>
</evidence>
<feature type="transmembrane region" description="Helical" evidence="9">
    <location>
        <begin position="447"/>
        <end position="465"/>
    </location>
</feature>
<keyword evidence="6 9" id="KW-1133">Transmembrane helix</keyword>
<feature type="transmembrane region" description="Helical" evidence="9">
    <location>
        <begin position="277"/>
        <end position="300"/>
    </location>
</feature>
<keyword evidence="7 9" id="KW-0472">Membrane</keyword>
<feature type="transmembrane region" description="Helical" evidence="9">
    <location>
        <begin position="198"/>
        <end position="217"/>
    </location>
</feature>
<dbReference type="PANTHER" id="PTHR48022:SF2">
    <property type="entry name" value="PLASTIDIC GLUCOSE TRANSPORTER 4"/>
    <property type="match status" value="1"/>
</dbReference>
<dbReference type="GO" id="GO:0005886">
    <property type="term" value="C:plasma membrane"/>
    <property type="evidence" value="ECO:0007669"/>
    <property type="project" value="UniProtKB-SubCell"/>
</dbReference>
<dbReference type="InterPro" id="IPR020846">
    <property type="entry name" value="MFS_dom"/>
</dbReference>
<dbReference type="PROSITE" id="PS50850">
    <property type="entry name" value="MFS"/>
    <property type="match status" value="1"/>
</dbReference>
<dbReference type="InterPro" id="IPR036259">
    <property type="entry name" value="MFS_trans_sf"/>
</dbReference>
<dbReference type="InterPro" id="IPR005829">
    <property type="entry name" value="Sugar_transporter_CS"/>
</dbReference>
<reference evidence="12" key="1">
    <citation type="journal article" date="2009" name="PLoS Genet.">
        <title>Organised genome dynamics in the Escherichia coli species results in highly diverse adaptive paths.</title>
        <authorList>
            <person name="Touchon M."/>
            <person name="Hoede C."/>
            <person name="Tenaillon O."/>
            <person name="Barbe V."/>
            <person name="Baeriswyl S."/>
            <person name="Bidet P."/>
            <person name="Bingen E."/>
            <person name="Bonacorsi S."/>
            <person name="Bouchier C."/>
            <person name="Bouvet O."/>
            <person name="Calteau A."/>
            <person name="Chiapello H."/>
            <person name="Clermont O."/>
            <person name="Cruveiller S."/>
            <person name="Danchin A."/>
            <person name="Diard M."/>
            <person name="Dossat C."/>
            <person name="Karoui M.E."/>
            <person name="Frapy E."/>
            <person name="Garry L."/>
            <person name="Ghigo J.M."/>
            <person name="Gilles A.M."/>
            <person name="Johnson J."/>
            <person name="Le Bouguenec C."/>
            <person name="Lescat M."/>
            <person name="Mangenot S."/>
            <person name="Martinez-Jehanne V."/>
            <person name="Matic I."/>
            <person name="Nassif X."/>
            <person name="Oztas S."/>
            <person name="Petit M.A."/>
            <person name="Pichon C."/>
            <person name="Rouy Z."/>
            <person name="Ruf C.S."/>
            <person name="Schneider D."/>
            <person name="Tourret J."/>
            <person name="Vacherie B."/>
            <person name="Vallenet D."/>
            <person name="Medigue C."/>
            <person name="Rocha E.P.C."/>
            <person name="Denamur E."/>
        </authorList>
    </citation>
    <scope>NUCLEOTIDE SEQUENCE [LARGE SCALE GENOMIC DNA]</scope>
    <source>
        <strain evidence="12">ED1a</strain>
    </source>
</reference>
<proteinExistence type="inferred from homology"/>
<comment type="subcellular location">
    <subcellularLocation>
        <location evidence="1">Cell inner membrane</location>
        <topology evidence="1">Multi-pass membrane protein</topology>
    </subcellularLocation>
</comment>
<dbReference type="InterPro" id="IPR003663">
    <property type="entry name" value="Sugar/inositol_transpt"/>
</dbReference>